<dbReference type="InterPro" id="IPR016186">
    <property type="entry name" value="C-type_lectin-like/link_sf"/>
</dbReference>
<dbReference type="PANTHER" id="PTHR22803">
    <property type="entry name" value="MANNOSE, PHOSPHOLIPASE, LECTIN RECEPTOR RELATED"/>
    <property type="match status" value="1"/>
</dbReference>
<dbReference type="SUPFAM" id="SSF56436">
    <property type="entry name" value="C-type lectin-like"/>
    <property type="match status" value="1"/>
</dbReference>
<reference evidence="4" key="1">
    <citation type="submission" date="2025-08" db="UniProtKB">
        <authorList>
            <consortium name="RefSeq"/>
        </authorList>
    </citation>
    <scope>IDENTIFICATION</scope>
</reference>
<proteinExistence type="predicted"/>
<evidence type="ECO:0000313" key="3">
    <source>
        <dbReference type="Proteomes" id="UP001165740"/>
    </source>
</evidence>
<protein>
    <submittedName>
        <fullName evidence="4">Perlucin-like</fullName>
    </submittedName>
</protein>
<evidence type="ECO:0000256" key="1">
    <source>
        <dbReference type="ARBA" id="ARBA00023157"/>
    </source>
</evidence>
<dbReference type="InterPro" id="IPR050111">
    <property type="entry name" value="C-type_lectin/snaclec_domain"/>
</dbReference>
<keyword evidence="3" id="KW-1185">Reference proteome</keyword>
<dbReference type="Gene3D" id="3.10.100.10">
    <property type="entry name" value="Mannose-Binding Protein A, subunit A"/>
    <property type="match status" value="1"/>
</dbReference>
<gene>
    <name evidence="4" type="primary">LOC129927885</name>
</gene>
<dbReference type="PROSITE" id="PS50041">
    <property type="entry name" value="C_TYPE_LECTIN_2"/>
    <property type="match status" value="1"/>
</dbReference>
<dbReference type="PROSITE" id="PS00615">
    <property type="entry name" value="C_TYPE_LECTIN_1"/>
    <property type="match status" value="1"/>
</dbReference>
<accession>A0A9W3B7T5</accession>
<dbReference type="Pfam" id="PF00059">
    <property type="entry name" value="Lectin_C"/>
    <property type="match status" value="1"/>
</dbReference>
<dbReference type="RefSeq" id="XP_055895531.1">
    <property type="nucleotide sequence ID" value="XM_056039556.1"/>
</dbReference>
<dbReference type="InterPro" id="IPR001304">
    <property type="entry name" value="C-type_lectin-like"/>
</dbReference>
<evidence type="ECO:0000259" key="2">
    <source>
        <dbReference type="PROSITE" id="PS50041"/>
    </source>
</evidence>
<evidence type="ECO:0000313" key="4">
    <source>
        <dbReference type="RefSeq" id="XP_055895531.1"/>
    </source>
</evidence>
<organism evidence="3 4">
    <name type="scientific">Biomphalaria glabrata</name>
    <name type="common">Bloodfluke planorb</name>
    <name type="synonym">Freshwater snail</name>
    <dbReference type="NCBI Taxonomy" id="6526"/>
    <lineage>
        <taxon>Eukaryota</taxon>
        <taxon>Metazoa</taxon>
        <taxon>Spiralia</taxon>
        <taxon>Lophotrochozoa</taxon>
        <taxon>Mollusca</taxon>
        <taxon>Gastropoda</taxon>
        <taxon>Heterobranchia</taxon>
        <taxon>Euthyneura</taxon>
        <taxon>Panpulmonata</taxon>
        <taxon>Hygrophila</taxon>
        <taxon>Lymnaeoidea</taxon>
        <taxon>Planorbidae</taxon>
        <taxon>Biomphalaria</taxon>
    </lineage>
</organism>
<dbReference type="InterPro" id="IPR018378">
    <property type="entry name" value="C-type_lectin_CS"/>
</dbReference>
<dbReference type="OrthoDB" id="6271941at2759"/>
<dbReference type="GeneID" id="129927885"/>
<dbReference type="Proteomes" id="UP001165740">
    <property type="component" value="Chromosome 8"/>
</dbReference>
<dbReference type="InterPro" id="IPR016187">
    <property type="entry name" value="CTDL_fold"/>
</dbReference>
<keyword evidence="1" id="KW-1015">Disulfide bond</keyword>
<feature type="domain" description="C-type lectin" evidence="2">
    <location>
        <begin position="74"/>
        <end position="191"/>
    </location>
</feature>
<dbReference type="AlphaFoldDB" id="A0A9W3B7T5"/>
<sequence>MQYSRKAFEATSPLDCARKCQLQKCASFSFSNHVCSIGQCNSTNATLGLSQEIYVSCFSSDGFTFIPFGSVSACVWVSTNITDYITARDDCRSKDGHLYTLKTMDKLKWLQTYYNRTKIWIGLNDIDVEGTYRWEDDYTVCSQSWMKQIFAPGEPNNRKSSPNGEDCIHFYQNVPLLNDANCLTNYTYICEKPFFNLH</sequence>
<dbReference type="SMART" id="SM00034">
    <property type="entry name" value="CLECT"/>
    <property type="match status" value="1"/>
</dbReference>
<name>A0A9W3B7T5_BIOGL</name>